<keyword evidence="3" id="KW-1185">Reference proteome</keyword>
<organism evidence="2 3">
    <name type="scientific">Saccharopolyspora oryzae</name>
    <dbReference type="NCBI Taxonomy" id="2997343"/>
    <lineage>
        <taxon>Bacteria</taxon>
        <taxon>Bacillati</taxon>
        <taxon>Actinomycetota</taxon>
        <taxon>Actinomycetes</taxon>
        <taxon>Pseudonocardiales</taxon>
        <taxon>Pseudonocardiaceae</taxon>
        <taxon>Saccharopolyspora</taxon>
    </lineage>
</organism>
<dbReference type="Gene3D" id="3.90.1300.10">
    <property type="entry name" value="Amidase signature (AS) domain"/>
    <property type="match status" value="1"/>
</dbReference>
<evidence type="ECO:0000259" key="1">
    <source>
        <dbReference type="Pfam" id="PF01425"/>
    </source>
</evidence>
<dbReference type="PANTHER" id="PTHR11895">
    <property type="entry name" value="TRANSAMIDASE"/>
    <property type="match status" value="1"/>
</dbReference>
<dbReference type="InterPro" id="IPR023631">
    <property type="entry name" value="Amidase_dom"/>
</dbReference>
<gene>
    <name evidence="2" type="ORF">OU415_01070</name>
</gene>
<dbReference type="SUPFAM" id="SSF75304">
    <property type="entry name" value="Amidase signature (AS) enzymes"/>
    <property type="match status" value="1"/>
</dbReference>
<dbReference type="InterPro" id="IPR036928">
    <property type="entry name" value="AS_sf"/>
</dbReference>
<dbReference type="InterPro" id="IPR000120">
    <property type="entry name" value="Amidase"/>
</dbReference>
<dbReference type="PANTHER" id="PTHR11895:SF176">
    <property type="entry name" value="AMIDASE AMID-RELATED"/>
    <property type="match status" value="1"/>
</dbReference>
<proteinExistence type="predicted"/>
<dbReference type="InterPro" id="IPR020556">
    <property type="entry name" value="Amidase_CS"/>
</dbReference>
<comment type="caution">
    <text evidence="2">The sequence shown here is derived from an EMBL/GenBank/DDBJ whole genome shotgun (WGS) entry which is preliminary data.</text>
</comment>
<protein>
    <submittedName>
        <fullName evidence="2">Amidase</fullName>
    </submittedName>
</protein>
<dbReference type="EMBL" id="JAQGLA010000001">
    <property type="protein sequence ID" value="MDA3624004.1"/>
    <property type="molecule type" value="Genomic_DNA"/>
</dbReference>
<evidence type="ECO:0000313" key="2">
    <source>
        <dbReference type="EMBL" id="MDA3624004.1"/>
    </source>
</evidence>
<dbReference type="PROSITE" id="PS00571">
    <property type="entry name" value="AMIDASES"/>
    <property type="match status" value="1"/>
</dbReference>
<dbReference type="Proteomes" id="UP001210380">
    <property type="component" value="Unassembled WGS sequence"/>
</dbReference>
<sequence length="461" mass="48037">MQLTIAEAAAALRSGETTSVELVRSAFAVADAHDTELGVYLSRFDDTALAAAAQADAELAEGLDRGPLHGIPLGIKDSIATEEGETTAQSVVLDRTWGSTGDAPVVARLRAAGAVVTGKTAMMEFAIGAPDADQPFPITRNPWNTAHYSGGSSSGAGCGVSTGMFLGGLGTDTAGSIRFPAAACGVTGLKPTFGLVPKSGCVPLGYSYDHIGPLARTAQDCATILNAVSGHDASDPTSVDSARFTVPDSITGLRIGVDPLLDESPHAHSELGSLFELAVHELQAAGASVVPVELPCYAELKSVTRLGLAAEAYAYHRNDLQDRWSDYGAGTRMAVVRGALISAGDFVQLQRVRRVGQRKLADLFGDVDLVVTPTMTGPAPELRSLRTDGMADAALTACWNAVGNPAMSVPMGFTSDGLPLGMHIAGKPFDDAAVIAAGQAYQRRTDWHRRVPELVRDHFTA</sequence>
<evidence type="ECO:0000313" key="3">
    <source>
        <dbReference type="Proteomes" id="UP001210380"/>
    </source>
</evidence>
<feature type="domain" description="Amidase" evidence="1">
    <location>
        <begin position="21"/>
        <end position="434"/>
    </location>
</feature>
<dbReference type="Pfam" id="PF01425">
    <property type="entry name" value="Amidase"/>
    <property type="match status" value="1"/>
</dbReference>
<name>A0ABT4UQS0_9PSEU</name>
<reference evidence="2 3" key="1">
    <citation type="submission" date="2022-11" db="EMBL/GenBank/DDBJ databases">
        <title>Draft genome sequence of Saccharopolyspora sp. WRP15-2 isolated from rhizosphere soils of wild rice in Thailand.</title>
        <authorList>
            <person name="Duangmal K."/>
            <person name="Kammanee S."/>
            <person name="Muangham S."/>
        </authorList>
    </citation>
    <scope>NUCLEOTIDE SEQUENCE [LARGE SCALE GENOMIC DNA]</scope>
    <source>
        <strain evidence="2 3">WRP15-2</strain>
    </source>
</reference>
<accession>A0ABT4UQS0</accession>